<comment type="caution">
    <text evidence="2">The sequence shown here is derived from an EMBL/GenBank/DDBJ whole genome shotgun (WGS) entry which is preliminary data.</text>
</comment>
<feature type="transmembrane region" description="Helical" evidence="1">
    <location>
        <begin position="77"/>
        <end position="100"/>
    </location>
</feature>
<feature type="transmembrane region" description="Helical" evidence="1">
    <location>
        <begin position="51"/>
        <end position="71"/>
    </location>
</feature>
<keyword evidence="1" id="KW-0812">Transmembrane</keyword>
<dbReference type="RefSeq" id="WP_345381628.1">
    <property type="nucleotide sequence ID" value="NZ_BAABIC010000011.1"/>
</dbReference>
<protein>
    <recommendedName>
        <fullName evidence="4">PH domain-containing protein</fullName>
    </recommendedName>
</protein>
<evidence type="ECO:0000256" key="1">
    <source>
        <dbReference type="SAM" id="Phobius"/>
    </source>
</evidence>
<gene>
    <name evidence="2" type="ORF">GCM10023215_34970</name>
</gene>
<sequence length="207" mass="22440">MALGSTTDLLRRAVRAELDGWVSLARWTGRRPDVEDGGRAFAYRGPMMPPLIVFTVLSALEVVAVDVIVPWSEAFTWLRVLLLVTGVWGLFFAVGILAGVTVHPHVVGPGGLRVRAGRAVDVRVPWPAVARVRQVRRTRDGRSVQVDDGVLHLPVGNQTTVEMLLGEPVTVRLPRRGAVTLTAVHLHADDAAGLVAAVRTFRTNLLS</sequence>
<evidence type="ECO:0000313" key="3">
    <source>
        <dbReference type="Proteomes" id="UP001500325"/>
    </source>
</evidence>
<evidence type="ECO:0000313" key="2">
    <source>
        <dbReference type="EMBL" id="GAA4694375.1"/>
    </source>
</evidence>
<dbReference type="EMBL" id="BAABIC010000011">
    <property type="protein sequence ID" value="GAA4694375.1"/>
    <property type="molecule type" value="Genomic_DNA"/>
</dbReference>
<dbReference type="Proteomes" id="UP001500325">
    <property type="component" value="Unassembled WGS sequence"/>
</dbReference>
<reference evidence="3" key="1">
    <citation type="journal article" date="2019" name="Int. J. Syst. Evol. Microbiol.">
        <title>The Global Catalogue of Microorganisms (GCM) 10K type strain sequencing project: providing services to taxonomists for standard genome sequencing and annotation.</title>
        <authorList>
            <consortium name="The Broad Institute Genomics Platform"/>
            <consortium name="The Broad Institute Genome Sequencing Center for Infectious Disease"/>
            <person name="Wu L."/>
            <person name="Ma J."/>
        </authorList>
    </citation>
    <scope>NUCLEOTIDE SEQUENCE [LARGE SCALE GENOMIC DNA]</scope>
    <source>
        <strain evidence="3">JCM 18055</strain>
    </source>
</reference>
<keyword evidence="1" id="KW-0472">Membrane</keyword>
<proteinExistence type="predicted"/>
<evidence type="ECO:0008006" key="4">
    <source>
        <dbReference type="Google" id="ProtNLM"/>
    </source>
</evidence>
<accession>A0ABP8WVS0</accession>
<name>A0ABP8WVS0_9PSEU</name>
<organism evidence="2 3">
    <name type="scientific">Pseudonocardia yuanmonensis</name>
    <dbReference type="NCBI Taxonomy" id="1095914"/>
    <lineage>
        <taxon>Bacteria</taxon>
        <taxon>Bacillati</taxon>
        <taxon>Actinomycetota</taxon>
        <taxon>Actinomycetes</taxon>
        <taxon>Pseudonocardiales</taxon>
        <taxon>Pseudonocardiaceae</taxon>
        <taxon>Pseudonocardia</taxon>
    </lineage>
</organism>
<keyword evidence="1" id="KW-1133">Transmembrane helix</keyword>
<keyword evidence="3" id="KW-1185">Reference proteome</keyword>